<gene>
    <name evidence="2" type="ORF">UFOPK2292_01110</name>
</gene>
<dbReference type="EMBL" id="CAEZWU010000182">
    <property type="protein sequence ID" value="CAB4676374.1"/>
    <property type="molecule type" value="Genomic_DNA"/>
</dbReference>
<name>A0A6J6MTX0_9ZZZZ</name>
<feature type="region of interest" description="Disordered" evidence="1">
    <location>
        <begin position="266"/>
        <end position="288"/>
    </location>
</feature>
<proteinExistence type="predicted"/>
<sequence length="481" mass="53712">MPIASVQGVITTYGFSIATPNKDLRQTAIDAVFRWLDEVHPHEKRTNSTPVNIRHSPNDAIFRVDVLEQDSKQAAARGTTITLITSKDELYFDLRRTLRPTKSALLPRRTIDRPEPRLNKLILEIVKLFKVRDAEKIIDGEITIANDQLSGQSLAAFAEAPSRRLPILIEVIVGKPAAITSSATAKQLAGIAHLAHVSSHVADEAFNNLYGAKAIGSGWITIIWPRGAAPEKFHQQDDDEVVNQLIAASVGSLATLVLSQSRKIVQAEKPKHEPKTEVSSPQSGLQQENIELNNTVKELLEENANLLENATLTDMLSAQKTEERDRAYSQLATFLMMEDDKSYLDRVSDAVAFAQKNLSNIIFHQRAVSSANESHLMNGRRIYSNLVELNNLAARLQRGDFAPNVFNIYCNQQLSNFAASISDEAEHRYAQDYAIEWKGENVLAKPHIRCGDARIHFYHDIKTNEIVIAYVGRHLRDKSTN</sequence>
<reference evidence="2" key="1">
    <citation type="submission" date="2020-05" db="EMBL/GenBank/DDBJ databases">
        <authorList>
            <person name="Chiriac C."/>
            <person name="Salcher M."/>
            <person name="Ghai R."/>
            <person name="Kavagutti S V."/>
        </authorList>
    </citation>
    <scope>NUCLEOTIDE SEQUENCE</scope>
</reference>
<dbReference type="AlphaFoldDB" id="A0A6J6MTX0"/>
<feature type="compositionally biased region" description="Basic and acidic residues" evidence="1">
    <location>
        <begin position="266"/>
        <end position="276"/>
    </location>
</feature>
<accession>A0A6J6MTX0</accession>
<protein>
    <submittedName>
        <fullName evidence="2">Unannotated protein</fullName>
    </submittedName>
</protein>
<evidence type="ECO:0000313" key="2">
    <source>
        <dbReference type="EMBL" id="CAB4676374.1"/>
    </source>
</evidence>
<feature type="compositionally biased region" description="Polar residues" evidence="1">
    <location>
        <begin position="277"/>
        <end position="288"/>
    </location>
</feature>
<evidence type="ECO:0000256" key="1">
    <source>
        <dbReference type="SAM" id="MobiDB-lite"/>
    </source>
</evidence>
<organism evidence="2">
    <name type="scientific">freshwater metagenome</name>
    <dbReference type="NCBI Taxonomy" id="449393"/>
    <lineage>
        <taxon>unclassified sequences</taxon>
        <taxon>metagenomes</taxon>
        <taxon>ecological metagenomes</taxon>
    </lineage>
</organism>